<dbReference type="InterPro" id="IPR027806">
    <property type="entry name" value="HARBI1_dom"/>
</dbReference>
<keyword evidence="7" id="KW-0539">Nucleus</keyword>
<dbReference type="InterPro" id="IPR045249">
    <property type="entry name" value="HARBI1-like"/>
</dbReference>
<evidence type="ECO:0000259" key="8">
    <source>
        <dbReference type="Pfam" id="PF13359"/>
    </source>
</evidence>
<evidence type="ECO:0000256" key="4">
    <source>
        <dbReference type="ARBA" id="ARBA00022722"/>
    </source>
</evidence>
<dbReference type="PANTHER" id="PTHR22930:SF250">
    <property type="entry name" value="NUCLEASE HARBI1-LIKE PROTEIN"/>
    <property type="match status" value="1"/>
</dbReference>
<dbReference type="AlphaFoldDB" id="A0A8J4YHU5"/>
<dbReference type="GO" id="GO:0046872">
    <property type="term" value="F:metal ion binding"/>
    <property type="evidence" value="ECO:0007669"/>
    <property type="project" value="UniProtKB-KW"/>
</dbReference>
<evidence type="ECO:0000256" key="2">
    <source>
        <dbReference type="ARBA" id="ARBA00004123"/>
    </source>
</evidence>
<comment type="cofactor">
    <cofactor evidence="1">
        <name>a divalent metal cation</name>
        <dbReference type="ChEBI" id="CHEBI:60240"/>
    </cofactor>
</comment>
<evidence type="ECO:0000256" key="5">
    <source>
        <dbReference type="ARBA" id="ARBA00022723"/>
    </source>
</evidence>
<keyword evidence="4" id="KW-0540">Nuclease</keyword>
<dbReference type="GO" id="GO:0004518">
    <property type="term" value="F:nuclease activity"/>
    <property type="evidence" value="ECO:0007669"/>
    <property type="project" value="UniProtKB-KW"/>
</dbReference>
<dbReference type="Pfam" id="PF13359">
    <property type="entry name" value="DDE_Tnp_4"/>
    <property type="match status" value="1"/>
</dbReference>
<dbReference type="PANTHER" id="PTHR22930">
    <property type="match status" value="1"/>
</dbReference>
<evidence type="ECO:0000256" key="1">
    <source>
        <dbReference type="ARBA" id="ARBA00001968"/>
    </source>
</evidence>
<dbReference type="GO" id="GO:0016787">
    <property type="term" value="F:hydrolase activity"/>
    <property type="evidence" value="ECO:0007669"/>
    <property type="project" value="UniProtKB-KW"/>
</dbReference>
<accession>A0A8J4YHU5</accession>
<evidence type="ECO:0000256" key="3">
    <source>
        <dbReference type="ARBA" id="ARBA00006958"/>
    </source>
</evidence>
<feature type="domain" description="DDE Tnp4" evidence="8">
    <location>
        <begin position="26"/>
        <end position="103"/>
    </location>
</feature>
<comment type="similarity">
    <text evidence="3">Belongs to the HARBI1 family.</text>
</comment>
<dbReference type="GO" id="GO:0005634">
    <property type="term" value="C:nucleus"/>
    <property type="evidence" value="ECO:0007669"/>
    <property type="project" value="UniProtKB-SubCell"/>
</dbReference>
<keyword evidence="6" id="KW-0378">Hydrolase</keyword>
<gene>
    <name evidence="9" type="primary">Harbi1_13</name>
    <name evidence="9" type="ORF">GWK47_042434</name>
</gene>
<organism evidence="9 10">
    <name type="scientific">Chionoecetes opilio</name>
    <name type="common">Atlantic snow crab</name>
    <name type="synonym">Cancer opilio</name>
    <dbReference type="NCBI Taxonomy" id="41210"/>
    <lineage>
        <taxon>Eukaryota</taxon>
        <taxon>Metazoa</taxon>
        <taxon>Ecdysozoa</taxon>
        <taxon>Arthropoda</taxon>
        <taxon>Crustacea</taxon>
        <taxon>Multicrustacea</taxon>
        <taxon>Malacostraca</taxon>
        <taxon>Eumalacostraca</taxon>
        <taxon>Eucarida</taxon>
        <taxon>Decapoda</taxon>
        <taxon>Pleocyemata</taxon>
        <taxon>Brachyura</taxon>
        <taxon>Eubrachyura</taxon>
        <taxon>Majoidea</taxon>
        <taxon>Majidae</taxon>
        <taxon>Chionoecetes</taxon>
    </lineage>
</organism>
<dbReference type="Proteomes" id="UP000770661">
    <property type="component" value="Unassembled WGS sequence"/>
</dbReference>
<dbReference type="OrthoDB" id="6366846at2759"/>
<evidence type="ECO:0000313" key="10">
    <source>
        <dbReference type="Proteomes" id="UP000770661"/>
    </source>
</evidence>
<sequence length="140" mass="16196">METSRMKPLTTRCHLRFHEAYMSSHACDNGYHLESFVMTPVKHPTTIPEEWYNRGHTRTRVTVEQTFGILKSRFRCLHKSGAALQYTPLKCCKIIASCLLLHNRCVRHGVPEPQQLEENEQPKWLLCTDVLTVGQVVLFS</sequence>
<dbReference type="EMBL" id="JACEEZ010008045">
    <property type="protein sequence ID" value="KAG0723581.1"/>
    <property type="molecule type" value="Genomic_DNA"/>
</dbReference>
<comment type="subcellular location">
    <subcellularLocation>
        <location evidence="2">Nucleus</location>
    </subcellularLocation>
</comment>
<evidence type="ECO:0000313" key="9">
    <source>
        <dbReference type="EMBL" id="KAG0723581.1"/>
    </source>
</evidence>
<reference evidence="9" key="1">
    <citation type="submission" date="2020-07" db="EMBL/GenBank/DDBJ databases">
        <title>The High-quality genome of the commercially important snow crab, Chionoecetes opilio.</title>
        <authorList>
            <person name="Jeong J.-H."/>
            <person name="Ryu S."/>
        </authorList>
    </citation>
    <scope>NUCLEOTIDE SEQUENCE</scope>
    <source>
        <strain evidence="9">MADBK_172401_WGS</strain>
        <tissue evidence="9">Digestive gland</tissue>
    </source>
</reference>
<evidence type="ECO:0000256" key="6">
    <source>
        <dbReference type="ARBA" id="ARBA00022801"/>
    </source>
</evidence>
<evidence type="ECO:0000256" key="7">
    <source>
        <dbReference type="ARBA" id="ARBA00023242"/>
    </source>
</evidence>
<keyword evidence="5" id="KW-0479">Metal-binding</keyword>
<name>A0A8J4YHU5_CHIOP</name>
<comment type="caution">
    <text evidence="9">The sequence shown here is derived from an EMBL/GenBank/DDBJ whole genome shotgun (WGS) entry which is preliminary data.</text>
</comment>
<keyword evidence="10" id="KW-1185">Reference proteome</keyword>
<proteinExistence type="inferred from homology"/>
<protein>
    <submittedName>
        <fullName evidence="9">Putative nuclease HARBI1</fullName>
    </submittedName>
</protein>